<dbReference type="InterPro" id="IPR042096">
    <property type="entry name" value="Dihydro-acid_dehy_C"/>
</dbReference>
<feature type="domain" description="Dihydroxy-acid/6-phosphogluconate dehydratase C-terminal" evidence="18">
    <location>
        <begin position="418"/>
        <end position="609"/>
    </location>
</feature>
<keyword evidence="4" id="KW-0001">2Fe-2S</keyword>
<keyword evidence="5" id="KW-0479">Metal-binding</keyword>
<proteinExistence type="inferred from homology"/>
<comment type="catalytic activity">
    <reaction evidence="16">
        <text>(2R,3R)-2,3-dihydroxy-3-methylpentanoate = (S)-3-methyl-2-oxopentanoate + H2O</text>
        <dbReference type="Rhea" id="RHEA:27694"/>
        <dbReference type="ChEBI" id="CHEBI:15377"/>
        <dbReference type="ChEBI" id="CHEBI:35146"/>
        <dbReference type="ChEBI" id="CHEBI:49258"/>
        <dbReference type="EC" id="4.2.1.9"/>
    </reaction>
    <physiologicalReaction direction="left-to-right" evidence="16">
        <dbReference type="Rhea" id="RHEA:27695"/>
    </physiologicalReaction>
</comment>
<comment type="pathway">
    <text evidence="13">Amino-acid biosynthesis; L-isoleucine biosynthesis; L-isoleucine from 2-oxobutanoate: step 3/4.</text>
</comment>
<dbReference type="UniPathway" id="UPA00049">
    <property type="reaction ID" value="UER00061"/>
</dbReference>
<evidence type="ECO:0000256" key="7">
    <source>
        <dbReference type="ARBA" id="ARBA00023004"/>
    </source>
</evidence>
<name>A0A2K1QWT3_9PEZI</name>
<dbReference type="GO" id="GO:0051537">
    <property type="term" value="F:2 iron, 2 sulfur cluster binding"/>
    <property type="evidence" value="ECO:0007669"/>
    <property type="project" value="UniProtKB-KW"/>
</dbReference>
<evidence type="ECO:0000259" key="17">
    <source>
        <dbReference type="Pfam" id="PF00920"/>
    </source>
</evidence>
<dbReference type="InterPro" id="IPR050165">
    <property type="entry name" value="DHAD_IlvD/Edd"/>
</dbReference>
<dbReference type="SUPFAM" id="SSF52016">
    <property type="entry name" value="LeuD/IlvD-like"/>
    <property type="match status" value="1"/>
</dbReference>
<sequence length="614" mass="65751">MWSSRQALRLARPSWCPRNQWLTLRAFSQTPLQRSSIDDELLGEAAKQIPKDALNKTSRFITQPKSQGASQAMLYATGFTEEDMDKAQVGISSVWYSGNPCNMHLLDLNNKVNEGVKRAGMKGMQFNTIGVSDGISMGTKGMRYSLQSRDLIADSIETVMSGQWYDANISIPGCDKNMPGVIIAMGRVNRPSLMVYGGTTSGGCGKLPSNPKLDIVSAFQAYGSHITGQISEEERFDIIRNSIPGCGACGGMYTANTMASVIETIGMSLPGSSSNPANSKAKQLECLAAGAAIKNLLKEDIRPRDIITRTALENAMILVNITGGSTNAVLHLIAMAHSVGITLTPSDFQSVSDRTPFLADLKPSGKYVFEDLFNIGGTPSLLKFLLTEGVIDGSTMTVTGRTLAQNLENVPSFPSDQDIIRPFSNPIKPTGHIQILHGSLAPGGSVGKITGKEGTVFVGKARVFDAEDLFISALERGEFKQGEKTVVIIRYEGPKGGPGMPEMLKPSSAIMGAGLGNDVALITDGRFSGGSHGFLIGHVVPEAQEGGPIALVQDGDEITIDAEKRVIETDVSEGEMQERRKGWVAPKVKYERGTLKKYARVVADASHGCITDGE</sequence>
<dbReference type="Pfam" id="PF00920">
    <property type="entry name" value="ILVD_EDD_N"/>
    <property type="match status" value="1"/>
</dbReference>
<dbReference type="AlphaFoldDB" id="A0A2K1QWT3"/>
<protein>
    <recommendedName>
        <fullName evidence="14">dihydroxy-acid dehydratase</fullName>
        <ecNumber evidence="14">4.2.1.9</ecNumber>
    </recommendedName>
</protein>
<comment type="similarity">
    <text evidence="2">Belongs to the IlvD/Edd family.</text>
</comment>
<evidence type="ECO:0000256" key="5">
    <source>
        <dbReference type="ARBA" id="ARBA00022723"/>
    </source>
</evidence>
<dbReference type="PANTHER" id="PTHR21000">
    <property type="entry name" value="DIHYDROXY-ACID DEHYDRATASE DAD"/>
    <property type="match status" value="1"/>
</dbReference>
<dbReference type="NCBIfam" id="NF002068">
    <property type="entry name" value="PRK00911.1"/>
    <property type="match status" value="1"/>
</dbReference>
<evidence type="ECO:0000256" key="1">
    <source>
        <dbReference type="ARBA" id="ARBA00001946"/>
    </source>
</evidence>
<dbReference type="FunFam" id="3.50.30.80:FF:000001">
    <property type="entry name" value="Dihydroxy-acid dehydratase"/>
    <property type="match status" value="1"/>
</dbReference>
<dbReference type="PROSITE" id="PS00887">
    <property type="entry name" value="ILVD_EDD_2"/>
    <property type="match status" value="1"/>
</dbReference>
<comment type="caution">
    <text evidence="19">The sequence shown here is derived from an EMBL/GenBank/DDBJ whole genome shotgun (WGS) entry which is preliminary data.</text>
</comment>
<accession>A0A2K1QWT3</accession>
<dbReference type="PANTHER" id="PTHR21000:SF5">
    <property type="entry name" value="DIHYDROXY-ACID DEHYDRATASE, MITOCHONDRIAL"/>
    <property type="match status" value="1"/>
</dbReference>
<dbReference type="InterPro" id="IPR037237">
    <property type="entry name" value="IlvD/EDD_N"/>
</dbReference>
<dbReference type="Gene3D" id="3.50.30.80">
    <property type="entry name" value="IlvD/EDD C-terminal domain-like"/>
    <property type="match status" value="1"/>
</dbReference>
<evidence type="ECO:0000256" key="14">
    <source>
        <dbReference type="ARBA" id="ARBA00029490"/>
    </source>
</evidence>
<dbReference type="InParanoid" id="A0A2K1QWT3"/>
<dbReference type="EMBL" id="NKHZ01000031">
    <property type="protein sequence ID" value="PNS19512.1"/>
    <property type="molecule type" value="Genomic_DNA"/>
</dbReference>
<evidence type="ECO:0000313" key="19">
    <source>
        <dbReference type="EMBL" id="PNS19512.1"/>
    </source>
</evidence>
<evidence type="ECO:0000256" key="8">
    <source>
        <dbReference type="ARBA" id="ARBA00023014"/>
    </source>
</evidence>
<evidence type="ECO:0000256" key="16">
    <source>
        <dbReference type="ARBA" id="ARBA00052865"/>
    </source>
</evidence>
<dbReference type="PROSITE" id="PS00886">
    <property type="entry name" value="ILVD_EDD_1"/>
    <property type="match status" value="1"/>
</dbReference>
<keyword evidence="20" id="KW-1185">Reference proteome</keyword>
<keyword evidence="9" id="KW-0456">Lyase</keyword>
<dbReference type="InterPro" id="IPR020558">
    <property type="entry name" value="DiOHA_6PGluconate_deHydtase_CS"/>
</dbReference>
<organism evidence="19 20">
    <name type="scientific">Sphaceloma murrayae</name>
    <dbReference type="NCBI Taxonomy" id="2082308"/>
    <lineage>
        <taxon>Eukaryota</taxon>
        <taxon>Fungi</taxon>
        <taxon>Dikarya</taxon>
        <taxon>Ascomycota</taxon>
        <taxon>Pezizomycotina</taxon>
        <taxon>Dothideomycetes</taxon>
        <taxon>Dothideomycetidae</taxon>
        <taxon>Myriangiales</taxon>
        <taxon>Elsinoaceae</taxon>
        <taxon>Sphaceloma</taxon>
    </lineage>
</organism>
<evidence type="ECO:0000313" key="20">
    <source>
        <dbReference type="Proteomes" id="UP000243797"/>
    </source>
</evidence>
<dbReference type="GO" id="GO:0046872">
    <property type="term" value="F:metal ion binding"/>
    <property type="evidence" value="ECO:0007669"/>
    <property type="project" value="UniProtKB-KW"/>
</dbReference>
<dbReference type="GO" id="GO:0004160">
    <property type="term" value="F:dihydroxy-acid dehydratase activity"/>
    <property type="evidence" value="ECO:0007669"/>
    <property type="project" value="UniProtKB-EC"/>
</dbReference>
<dbReference type="GO" id="GO:0009097">
    <property type="term" value="P:isoleucine biosynthetic process"/>
    <property type="evidence" value="ECO:0007669"/>
    <property type="project" value="UniProtKB-UniPathway"/>
</dbReference>
<dbReference type="GO" id="GO:0009099">
    <property type="term" value="P:L-valine biosynthetic process"/>
    <property type="evidence" value="ECO:0007669"/>
    <property type="project" value="UniProtKB-UniPathway"/>
</dbReference>
<dbReference type="SUPFAM" id="SSF143975">
    <property type="entry name" value="IlvD/EDD N-terminal domain-like"/>
    <property type="match status" value="1"/>
</dbReference>
<keyword evidence="6" id="KW-0460">Magnesium</keyword>
<evidence type="ECO:0000259" key="18">
    <source>
        <dbReference type="Pfam" id="PF24877"/>
    </source>
</evidence>
<dbReference type="InterPro" id="IPR056740">
    <property type="entry name" value="ILV_EDD_C"/>
</dbReference>
<keyword evidence="7" id="KW-0408">Iron</keyword>
<dbReference type="HAMAP" id="MF_00012">
    <property type="entry name" value="IlvD"/>
    <property type="match status" value="1"/>
</dbReference>
<evidence type="ECO:0000256" key="15">
    <source>
        <dbReference type="ARBA" id="ARBA00034078"/>
    </source>
</evidence>
<evidence type="ECO:0000256" key="12">
    <source>
        <dbReference type="ARBA" id="ARBA00029436"/>
    </source>
</evidence>
<comment type="pathway">
    <text evidence="12">Amino-acid biosynthesis; L-valine biosynthesis; L-valine from pyruvate: step 3/4.</text>
</comment>
<comment type="cofactor">
    <cofactor evidence="15">
        <name>[2Fe-2S] cluster</name>
        <dbReference type="ChEBI" id="CHEBI:190135"/>
    </cofactor>
</comment>
<evidence type="ECO:0000256" key="13">
    <source>
        <dbReference type="ARBA" id="ARBA00029437"/>
    </source>
</evidence>
<dbReference type="Pfam" id="PF24877">
    <property type="entry name" value="ILV_EDD_C"/>
    <property type="match status" value="1"/>
</dbReference>
<evidence type="ECO:0000256" key="11">
    <source>
        <dbReference type="ARBA" id="ARBA00029304"/>
    </source>
</evidence>
<evidence type="ECO:0000256" key="4">
    <source>
        <dbReference type="ARBA" id="ARBA00022714"/>
    </source>
</evidence>
<evidence type="ECO:0000256" key="3">
    <source>
        <dbReference type="ARBA" id="ARBA00022605"/>
    </source>
</evidence>
<evidence type="ECO:0000256" key="9">
    <source>
        <dbReference type="ARBA" id="ARBA00023239"/>
    </source>
</evidence>
<keyword evidence="10" id="KW-0100">Branched-chain amino acid biosynthesis</keyword>
<comment type="cofactor">
    <cofactor evidence="1">
        <name>Mg(2+)</name>
        <dbReference type="ChEBI" id="CHEBI:18420"/>
    </cofactor>
</comment>
<dbReference type="InterPro" id="IPR004404">
    <property type="entry name" value="DihydroxyA_deHydtase"/>
</dbReference>
<evidence type="ECO:0000256" key="10">
    <source>
        <dbReference type="ARBA" id="ARBA00023304"/>
    </source>
</evidence>
<dbReference type="FunCoup" id="A0A2K1QWT3">
    <property type="interactions" value="397"/>
</dbReference>
<gene>
    <name evidence="19" type="ORF">CAC42_7356</name>
</gene>
<evidence type="ECO:0000256" key="2">
    <source>
        <dbReference type="ARBA" id="ARBA00006486"/>
    </source>
</evidence>
<dbReference type="Proteomes" id="UP000243797">
    <property type="component" value="Unassembled WGS sequence"/>
</dbReference>
<dbReference type="InterPro" id="IPR000581">
    <property type="entry name" value="ILV_EDD_N"/>
</dbReference>
<comment type="catalytic activity">
    <reaction evidence="11">
        <text>(2R)-2,3-dihydroxy-3-methylbutanoate = 3-methyl-2-oxobutanoate + H2O</text>
        <dbReference type="Rhea" id="RHEA:24809"/>
        <dbReference type="ChEBI" id="CHEBI:11851"/>
        <dbReference type="ChEBI" id="CHEBI:15377"/>
        <dbReference type="ChEBI" id="CHEBI:49072"/>
        <dbReference type="EC" id="4.2.1.9"/>
    </reaction>
    <physiologicalReaction direction="left-to-right" evidence="11">
        <dbReference type="Rhea" id="RHEA:24810"/>
    </physiologicalReaction>
</comment>
<dbReference type="UniPathway" id="UPA00047">
    <property type="reaction ID" value="UER00057"/>
</dbReference>
<keyword evidence="3" id="KW-0028">Amino-acid biosynthesis</keyword>
<dbReference type="EC" id="4.2.1.9" evidence="14"/>
<keyword evidence="8" id="KW-0411">Iron-sulfur</keyword>
<reference evidence="19 20" key="1">
    <citation type="submission" date="2017-06" db="EMBL/GenBank/DDBJ databases">
        <title>Draft genome sequence of a variant of Elsinoe murrayae.</title>
        <authorList>
            <person name="Cheng Q."/>
        </authorList>
    </citation>
    <scope>NUCLEOTIDE SEQUENCE [LARGE SCALE GENOMIC DNA]</scope>
    <source>
        <strain evidence="19 20">CQ-2017a</strain>
    </source>
</reference>
<dbReference type="NCBIfam" id="TIGR00110">
    <property type="entry name" value="ilvD"/>
    <property type="match status" value="1"/>
</dbReference>
<feature type="domain" description="Dihydroxy-acid/6-phosphogluconate dehydratase N-terminal" evidence="17">
    <location>
        <begin position="86"/>
        <end position="406"/>
    </location>
</feature>
<dbReference type="OrthoDB" id="3851628at2759"/>
<dbReference type="STRING" id="2082308.A0A2K1QWT3"/>
<evidence type="ECO:0000256" key="6">
    <source>
        <dbReference type="ARBA" id="ARBA00022842"/>
    </source>
</evidence>
<dbReference type="GO" id="GO:0005739">
    <property type="term" value="C:mitochondrion"/>
    <property type="evidence" value="ECO:0007669"/>
    <property type="project" value="TreeGrafter"/>
</dbReference>